<name>A0A653DLB6_CALMS</name>
<sequence>MSDTQSYTNTLMKINIINPNEILVPTTFVDHFTESRLITMIREQFPKIK</sequence>
<proteinExistence type="predicted"/>
<reference evidence="1 2" key="1">
    <citation type="submission" date="2019-01" db="EMBL/GenBank/DDBJ databases">
        <authorList>
            <person name="Sayadi A."/>
        </authorList>
    </citation>
    <scope>NUCLEOTIDE SEQUENCE [LARGE SCALE GENOMIC DNA]</scope>
</reference>
<dbReference type="OrthoDB" id="10252754at2759"/>
<dbReference type="Proteomes" id="UP000410492">
    <property type="component" value="Unassembled WGS sequence"/>
</dbReference>
<dbReference type="EMBL" id="CAACVG010012452">
    <property type="protein sequence ID" value="VEN60292.1"/>
    <property type="molecule type" value="Genomic_DNA"/>
</dbReference>
<gene>
    <name evidence="1" type="ORF">CALMAC_LOCUS18037</name>
</gene>
<dbReference type="AlphaFoldDB" id="A0A653DLB6"/>
<organism evidence="1 2">
    <name type="scientific">Callosobruchus maculatus</name>
    <name type="common">Southern cowpea weevil</name>
    <name type="synonym">Pulse bruchid</name>
    <dbReference type="NCBI Taxonomy" id="64391"/>
    <lineage>
        <taxon>Eukaryota</taxon>
        <taxon>Metazoa</taxon>
        <taxon>Ecdysozoa</taxon>
        <taxon>Arthropoda</taxon>
        <taxon>Hexapoda</taxon>
        <taxon>Insecta</taxon>
        <taxon>Pterygota</taxon>
        <taxon>Neoptera</taxon>
        <taxon>Endopterygota</taxon>
        <taxon>Coleoptera</taxon>
        <taxon>Polyphaga</taxon>
        <taxon>Cucujiformia</taxon>
        <taxon>Chrysomeloidea</taxon>
        <taxon>Chrysomelidae</taxon>
        <taxon>Bruchinae</taxon>
        <taxon>Bruchini</taxon>
        <taxon>Callosobruchus</taxon>
    </lineage>
</organism>
<accession>A0A653DLB6</accession>
<keyword evidence="2" id="KW-1185">Reference proteome</keyword>
<protein>
    <submittedName>
        <fullName evidence="1">Uncharacterized protein</fullName>
    </submittedName>
</protein>
<feature type="non-terminal residue" evidence="1">
    <location>
        <position position="49"/>
    </location>
</feature>
<evidence type="ECO:0000313" key="1">
    <source>
        <dbReference type="EMBL" id="VEN60292.1"/>
    </source>
</evidence>
<evidence type="ECO:0000313" key="2">
    <source>
        <dbReference type="Proteomes" id="UP000410492"/>
    </source>
</evidence>